<evidence type="ECO:0000313" key="2">
    <source>
        <dbReference type="EMBL" id="CAK1545719.1"/>
    </source>
</evidence>
<feature type="transmembrane region" description="Helical" evidence="1">
    <location>
        <begin position="71"/>
        <end position="92"/>
    </location>
</feature>
<keyword evidence="1" id="KW-1133">Transmembrane helix</keyword>
<feature type="transmembrane region" description="Helical" evidence="1">
    <location>
        <begin position="38"/>
        <end position="59"/>
    </location>
</feature>
<dbReference type="EMBL" id="CAVLEF010000007">
    <property type="protein sequence ID" value="CAK1545719.1"/>
    <property type="molecule type" value="Genomic_DNA"/>
</dbReference>
<evidence type="ECO:0000313" key="3">
    <source>
        <dbReference type="Proteomes" id="UP001497472"/>
    </source>
</evidence>
<name>A0AAV1J9Z2_9NEOP</name>
<organism evidence="2 3">
    <name type="scientific">Leptosia nina</name>
    <dbReference type="NCBI Taxonomy" id="320188"/>
    <lineage>
        <taxon>Eukaryota</taxon>
        <taxon>Metazoa</taxon>
        <taxon>Ecdysozoa</taxon>
        <taxon>Arthropoda</taxon>
        <taxon>Hexapoda</taxon>
        <taxon>Insecta</taxon>
        <taxon>Pterygota</taxon>
        <taxon>Neoptera</taxon>
        <taxon>Endopterygota</taxon>
        <taxon>Lepidoptera</taxon>
        <taxon>Glossata</taxon>
        <taxon>Ditrysia</taxon>
        <taxon>Papilionoidea</taxon>
        <taxon>Pieridae</taxon>
        <taxon>Pierinae</taxon>
        <taxon>Leptosia</taxon>
    </lineage>
</organism>
<evidence type="ECO:0000256" key="1">
    <source>
        <dbReference type="SAM" id="Phobius"/>
    </source>
</evidence>
<comment type="caution">
    <text evidence="2">The sequence shown here is derived from an EMBL/GenBank/DDBJ whole genome shotgun (WGS) entry which is preliminary data.</text>
</comment>
<dbReference type="Proteomes" id="UP001497472">
    <property type="component" value="Unassembled WGS sequence"/>
</dbReference>
<feature type="transmembrane region" description="Helical" evidence="1">
    <location>
        <begin position="159"/>
        <end position="175"/>
    </location>
</feature>
<sequence length="251" mass="29546">MITTLAAFLSGHNYLFVFREKLLSIEAKLSKTAPSLHICLYVFIFIVGSEKAIWIYFLVSDFLIYHKHAQFAFFWMYIRWGCLFNAFIRCAVFEWHWHTMKKLRIVFEERLYKTTSMARIERKDIEDTLLIYADLLDALNSIGFIMKSLVLSRMLVDDFYYMAIFIFPCIIMELVKSEVDKIRIMLTDIYTESSDEGVVRKAEDSLKFLDLCPYEFVVWHLIPVNIKLPLNVLAVLTSYMIITLQLAYLSG</sequence>
<gene>
    <name evidence="2" type="ORF">LNINA_LOCUS5341</name>
</gene>
<dbReference type="AlphaFoldDB" id="A0AAV1J9Z2"/>
<proteinExistence type="predicted"/>
<keyword evidence="1" id="KW-0472">Membrane</keyword>
<keyword evidence="3" id="KW-1185">Reference proteome</keyword>
<evidence type="ECO:0008006" key="4">
    <source>
        <dbReference type="Google" id="ProtNLM"/>
    </source>
</evidence>
<protein>
    <recommendedName>
        <fullName evidence="4">Gustatory receptor</fullName>
    </recommendedName>
</protein>
<feature type="transmembrane region" description="Helical" evidence="1">
    <location>
        <begin position="228"/>
        <end position="248"/>
    </location>
</feature>
<accession>A0AAV1J9Z2</accession>
<reference evidence="2 3" key="1">
    <citation type="submission" date="2023-11" db="EMBL/GenBank/DDBJ databases">
        <authorList>
            <person name="Okamura Y."/>
        </authorList>
    </citation>
    <scope>NUCLEOTIDE SEQUENCE [LARGE SCALE GENOMIC DNA]</scope>
</reference>
<keyword evidence="1" id="KW-0812">Transmembrane</keyword>